<evidence type="ECO:0000313" key="2">
    <source>
        <dbReference type="EMBL" id="CAG6445765.1"/>
    </source>
</evidence>
<evidence type="ECO:0000256" key="1">
    <source>
        <dbReference type="SAM" id="MobiDB-lite"/>
    </source>
</evidence>
<proteinExistence type="predicted"/>
<feature type="compositionally biased region" description="Basic and acidic residues" evidence="1">
    <location>
        <begin position="26"/>
        <end position="51"/>
    </location>
</feature>
<dbReference type="EMBL" id="HBUE01005442">
    <property type="protein sequence ID" value="CAG6445765.1"/>
    <property type="molecule type" value="Transcribed_RNA"/>
</dbReference>
<accession>A0A8D7ZXN3</accession>
<organism evidence="2">
    <name type="scientific">Culex pipiens</name>
    <name type="common">House mosquito</name>
    <dbReference type="NCBI Taxonomy" id="7175"/>
    <lineage>
        <taxon>Eukaryota</taxon>
        <taxon>Metazoa</taxon>
        <taxon>Ecdysozoa</taxon>
        <taxon>Arthropoda</taxon>
        <taxon>Hexapoda</taxon>
        <taxon>Insecta</taxon>
        <taxon>Pterygota</taxon>
        <taxon>Neoptera</taxon>
        <taxon>Endopterygota</taxon>
        <taxon>Diptera</taxon>
        <taxon>Nematocera</taxon>
        <taxon>Culicoidea</taxon>
        <taxon>Culicidae</taxon>
        <taxon>Culicinae</taxon>
        <taxon>Culicini</taxon>
        <taxon>Culex</taxon>
        <taxon>Culex</taxon>
    </lineage>
</organism>
<dbReference type="AlphaFoldDB" id="A0A8D7ZXN3"/>
<protein>
    <submittedName>
        <fullName evidence="2">(northern house mosquito) hypothetical protein</fullName>
    </submittedName>
</protein>
<name>A0A8D7ZXN3_CULPI</name>
<dbReference type="EMBL" id="HBUE01005441">
    <property type="protein sequence ID" value="CAG6445762.1"/>
    <property type="molecule type" value="Transcribed_RNA"/>
</dbReference>
<sequence>MAPLPLAHPAAVRLPVLSGVLQPDRHAPVAPADKARGPAERAQVRDAHELQDANVNKRARGTSSTDYYREQGTNDDHHTTIRSAAARPLQEPHSLQTLLLLLSINREEEKLQSTVPFDVYPPDNKTTTANRIFKNVKHEAQLRARCHKEIIVFQVKFLIKALSY</sequence>
<feature type="compositionally biased region" description="Basic and acidic residues" evidence="1">
    <location>
        <begin position="67"/>
        <end position="76"/>
    </location>
</feature>
<dbReference type="EMBL" id="HBUE01005443">
    <property type="protein sequence ID" value="CAG6445768.1"/>
    <property type="molecule type" value="Transcribed_RNA"/>
</dbReference>
<feature type="region of interest" description="Disordered" evidence="1">
    <location>
        <begin position="26"/>
        <end position="76"/>
    </location>
</feature>
<reference evidence="2" key="1">
    <citation type="submission" date="2021-05" db="EMBL/GenBank/DDBJ databases">
        <authorList>
            <person name="Alioto T."/>
            <person name="Alioto T."/>
            <person name="Gomez Garrido J."/>
        </authorList>
    </citation>
    <scope>NUCLEOTIDE SEQUENCE</scope>
</reference>